<evidence type="ECO:0000313" key="2">
    <source>
        <dbReference type="EMBL" id="CUG89102.1"/>
    </source>
</evidence>
<sequence>MMRMRCCFPQRFSLTAVCAVTFRFQSSNVGPFGGYRRTHEPLVGAVSSWLTEVKGGNVFAAHDADQTMLDAMQRYLDGSETKAPRCGEIPFKLSGSVEHDVLRHVFHRDREYDKSSANFSQQRTSLLCNSGFGGTGKTTLLYHTTVEAFRILKRMVGEHISIVTKDSAEEAKRAHEMRPLGFYVTFNTETTSGTADQKYLDTEKVPILTAIALRMAYSVVPSYNREIYRDFATRVAPYCDKSSDVNNFNSVVKALRSKLGWEGPMFIAIDEFRNAYGSRNSEERREGLSSVCEILLDGALPLLPPSPKLDHIVYKSYIAVSVYDAVDTLKLATISNRKLIAQAMPNLSVRDIAQLKFYPDSLDKSYIEILGEKRTKIGPLRPHQLLFLLHMALSTGTPRIMSMCLQRHAKDKIFNRGDKMTWYHADDLLDNMFWNLKIAKAVKDVKIEITEDMCVCVAQLVAGSTTVDIFDRIRVHMKYRVFALDPDLAMSCTVTDVASILQRGKKPKSLRAEILPRSPTRVLVSPSFLKFVLRAWPPSGCSATRAHMDALKDSLWYHTKLANALVRVGKTLVANTMKNRKHRSHLSVCDQLIGKWTNTTRVGFEQLTFEALCLHLSCILEDEPDEAKSVSAILNGVCSKVAETIIGAMVQGGTLERVDIPNFPSFFFDVYAAKDAELNDSDSREKTLNESLAAAKNALGEQKHNEYIMLKTAANSLSQKHPRITVPPSSGNTSYMRLRSALAKGNHFCFLPSNPNNQGEDGVVFLRNSGEAPTWTVLLFQCKFWFNDTQKVKGTRGKNGSQQRRNTVLEKPDGEVNSVVAKWRDSMGHLPATVVDAGGNEHTLRYVRILVTANPVEERHFTPLPKDSDEQAERIDLLGRANAAIVNSDAAMFDSLSELAGEWVDETRAKYDEAKKEYDEAKKTYEEAKMRYKNAEDLEKPPAEEPTPPLENEHLMAGERARELLSQLGVESSNGAMKRGEVLGECRMDLDKITQWCPTVGLFASNIIVIRDLAGDGGSDDAQGEILR</sequence>
<evidence type="ECO:0000256" key="1">
    <source>
        <dbReference type="SAM" id="Coils"/>
    </source>
</evidence>
<gene>
    <name evidence="2" type="ORF">BSAL_19295</name>
</gene>
<dbReference type="AlphaFoldDB" id="A0A0S4JI15"/>
<evidence type="ECO:0000313" key="3">
    <source>
        <dbReference type="Proteomes" id="UP000051952"/>
    </source>
</evidence>
<proteinExistence type="predicted"/>
<keyword evidence="3" id="KW-1185">Reference proteome</keyword>
<feature type="coiled-coil region" evidence="1">
    <location>
        <begin position="904"/>
        <end position="938"/>
    </location>
</feature>
<name>A0A0S4JI15_BODSA</name>
<accession>A0A0S4JI15</accession>
<dbReference type="EMBL" id="CYKH01001705">
    <property type="protein sequence ID" value="CUG89102.1"/>
    <property type="molecule type" value="Genomic_DNA"/>
</dbReference>
<protein>
    <submittedName>
        <fullName evidence="2">Multi-copy leucine-rich repeat protein, putative</fullName>
    </submittedName>
</protein>
<reference evidence="3" key="1">
    <citation type="submission" date="2015-09" db="EMBL/GenBank/DDBJ databases">
        <authorList>
            <consortium name="Pathogen Informatics"/>
        </authorList>
    </citation>
    <scope>NUCLEOTIDE SEQUENCE [LARGE SCALE GENOMIC DNA]</scope>
    <source>
        <strain evidence="3">Lake Konstanz</strain>
    </source>
</reference>
<keyword evidence="1" id="KW-0175">Coiled coil</keyword>
<dbReference type="Proteomes" id="UP000051952">
    <property type="component" value="Unassembled WGS sequence"/>
</dbReference>
<dbReference type="VEuPathDB" id="TriTrypDB:BSAL_19295"/>
<organism evidence="2 3">
    <name type="scientific">Bodo saltans</name>
    <name type="common">Flagellated protozoan</name>
    <dbReference type="NCBI Taxonomy" id="75058"/>
    <lineage>
        <taxon>Eukaryota</taxon>
        <taxon>Discoba</taxon>
        <taxon>Euglenozoa</taxon>
        <taxon>Kinetoplastea</taxon>
        <taxon>Metakinetoplastina</taxon>
        <taxon>Eubodonida</taxon>
        <taxon>Bodonidae</taxon>
        <taxon>Bodo</taxon>
    </lineage>
</organism>